<dbReference type="OrthoDB" id="5380854at2759"/>
<comment type="subcellular location">
    <subcellularLocation>
        <location evidence="1">Nucleus</location>
    </subcellularLocation>
</comment>
<name>A0A0L1JHL0_ASPN3</name>
<dbReference type="EMBL" id="JNOM01000004">
    <property type="protein sequence ID" value="KNG91254.1"/>
    <property type="molecule type" value="Genomic_DNA"/>
</dbReference>
<feature type="domain" description="Zn(2)-C6 fungal-type" evidence="6">
    <location>
        <begin position="34"/>
        <end position="62"/>
    </location>
</feature>
<reference evidence="7 8" key="1">
    <citation type="submission" date="2014-06" db="EMBL/GenBank/DDBJ databases">
        <title>The Genome of the Aflatoxigenic Filamentous Fungus Aspergillus nomius.</title>
        <authorList>
            <person name="Moore M.G."/>
            <person name="Shannon B.M."/>
            <person name="Brian M.M."/>
        </authorList>
    </citation>
    <scope>NUCLEOTIDE SEQUENCE [LARGE SCALE GENOMIC DNA]</scope>
    <source>
        <strain evidence="7 8">NRRL 13137</strain>
    </source>
</reference>
<sequence>MTLAGPKSSLLQLYRWHDSLWAMDGSSSTYAAESCWTCRRRRRRCDRLLPACRKCEIMQDQCLGYAKERPLRWTNSIASRGKWMGKTVPSVGSPMSIGRLLIDPGLQDLTRPMRENIAYFERNCSPECVIYDLGPNNPFKEFMSLIPSSRGLCHIMVSIAALHQAQRELNSTRLIGNEQFPGALDTAEGARESPRFYQYLYHKQQALYLLRTRYHEALCHDSYGVIASVLLFIWLACLESGRNTWAYHLNGLKQIMQAQILSMDFAPSTSLTAAFCRFYEYFDTSYAIFEILGSTLVKNKQQYKPLFTSIPIIDILKRSESLTWTGCPADVLYILSLVNSACSGPVAPGPDVIIHLFSQIENFSPQRWAFATPNTSYLTVRYHVACIYKAAALIYMSQALSHTSQQYYPIESHIPGSLDSIIAHFTSVGPGDTHFKGLLWPAFIIGAEAQTEHQRSAIMEVFEHLWSFWRAHNVSHALEVLQKIWERQATPEGAAQPWIEYLYEQGENWMFV</sequence>
<dbReference type="GO" id="GO:0008270">
    <property type="term" value="F:zinc ion binding"/>
    <property type="evidence" value="ECO:0007669"/>
    <property type="project" value="InterPro"/>
</dbReference>
<dbReference type="RefSeq" id="XP_015412177.1">
    <property type="nucleotide sequence ID" value="XM_015545594.1"/>
</dbReference>
<evidence type="ECO:0000256" key="4">
    <source>
        <dbReference type="ARBA" id="ARBA00023163"/>
    </source>
</evidence>
<dbReference type="InterPro" id="IPR001138">
    <property type="entry name" value="Zn2Cys6_DnaBD"/>
</dbReference>
<proteinExistence type="predicted"/>
<accession>A0A0L1JHL0</accession>
<dbReference type="InterPro" id="IPR021858">
    <property type="entry name" value="Fun_TF"/>
</dbReference>
<evidence type="ECO:0000256" key="5">
    <source>
        <dbReference type="ARBA" id="ARBA00023242"/>
    </source>
</evidence>
<keyword evidence="3" id="KW-0238">DNA-binding</keyword>
<dbReference type="GO" id="GO:0045944">
    <property type="term" value="P:positive regulation of transcription by RNA polymerase II"/>
    <property type="evidence" value="ECO:0007669"/>
    <property type="project" value="TreeGrafter"/>
</dbReference>
<gene>
    <name evidence="7" type="ORF">ANOM_000336</name>
</gene>
<organism evidence="7 8">
    <name type="scientific">Aspergillus nomiae NRRL (strain ATCC 15546 / NRRL 13137 / CBS 260.88 / M93)</name>
    <dbReference type="NCBI Taxonomy" id="1509407"/>
    <lineage>
        <taxon>Eukaryota</taxon>
        <taxon>Fungi</taxon>
        <taxon>Dikarya</taxon>
        <taxon>Ascomycota</taxon>
        <taxon>Pezizomycotina</taxon>
        <taxon>Eurotiomycetes</taxon>
        <taxon>Eurotiomycetidae</taxon>
        <taxon>Eurotiales</taxon>
        <taxon>Aspergillaceae</taxon>
        <taxon>Aspergillus</taxon>
        <taxon>Aspergillus subgen. Circumdati</taxon>
    </lineage>
</organism>
<dbReference type="Pfam" id="PF11951">
    <property type="entry name" value="Fungal_trans_2"/>
    <property type="match status" value="1"/>
</dbReference>
<dbReference type="SMART" id="SM00066">
    <property type="entry name" value="GAL4"/>
    <property type="match status" value="1"/>
</dbReference>
<dbReference type="Pfam" id="PF00172">
    <property type="entry name" value="Zn_clus"/>
    <property type="match status" value="1"/>
</dbReference>
<dbReference type="AlphaFoldDB" id="A0A0L1JHL0"/>
<dbReference type="PANTHER" id="PTHR37534">
    <property type="entry name" value="TRANSCRIPTIONAL ACTIVATOR PROTEIN UGA3"/>
    <property type="match status" value="1"/>
</dbReference>
<protein>
    <recommendedName>
        <fullName evidence="6">Zn(2)-C6 fungal-type domain-containing protein</fullName>
    </recommendedName>
</protein>
<evidence type="ECO:0000313" key="8">
    <source>
        <dbReference type="Proteomes" id="UP000037505"/>
    </source>
</evidence>
<dbReference type="PANTHER" id="PTHR37534:SF51">
    <property type="entry name" value="ACRIFLAVINE SENSITIVITY CONTROL PROTEIN ACR-2"/>
    <property type="match status" value="1"/>
</dbReference>
<keyword evidence="8" id="KW-1185">Reference proteome</keyword>
<dbReference type="Gene3D" id="4.10.240.10">
    <property type="entry name" value="Zn(2)-C6 fungal-type DNA-binding domain"/>
    <property type="match status" value="1"/>
</dbReference>
<evidence type="ECO:0000256" key="3">
    <source>
        <dbReference type="ARBA" id="ARBA00023125"/>
    </source>
</evidence>
<dbReference type="PROSITE" id="PS50048">
    <property type="entry name" value="ZN2_CY6_FUNGAL_2"/>
    <property type="match status" value="1"/>
</dbReference>
<dbReference type="Proteomes" id="UP000037505">
    <property type="component" value="Unassembled WGS sequence"/>
</dbReference>
<dbReference type="InterPro" id="IPR036864">
    <property type="entry name" value="Zn2-C6_fun-type_DNA-bd_sf"/>
</dbReference>
<dbReference type="GO" id="GO:0000976">
    <property type="term" value="F:transcription cis-regulatory region binding"/>
    <property type="evidence" value="ECO:0007669"/>
    <property type="project" value="TreeGrafter"/>
</dbReference>
<evidence type="ECO:0000313" key="7">
    <source>
        <dbReference type="EMBL" id="KNG91254.1"/>
    </source>
</evidence>
<evidence type="ECO:0000259" key="6">
    <source>
        <dbReference type="PROSITE" id="PS50048"/>
    </source>
</evidence>
<dbReference type="GO" id="GO:0000981">
    <property type="term" value="F:DNA-binding transcription factor activity, RNA polymerase II-specific"/>
    <property type="evidence" value="ECO:0007669"/>
    <property type="project" value="InterPro"/>
</dbReference>
<evidence type="ECO:0000256" key="1">
    <source>
        <dbReference type="ARBA" id="ARBA00004123"/>
    </source>
</evidence>
<keyword evidence="4" id="KW-0804">Transcription</keyword>
<evidence type="ECO:0000256" key="2">
    <source>
        <dbReference type="ARBA" id="ARBA00023015"/>
    </source>
</evidence>
<dbReference type="STRING" id="1509407.A0A0L1JHL0"/>
<dbReference type="PROSITE" id="PS00463">
    <property type="entry name" value="ZN2_CY6_FUNGAL_1"/>
    <property type="match status" value="1"/>
</dbReference>
<dbReference type="SUPFAM" id="SSF57701">
    <property type="entry name" value="Zn2/Cys6 DNA-binding domain"/>
    <property type="match status" value="1"/>
</dbReference>
<comment type="caution">
    <text evidence="7">The sequence shown here is derived from an EMBL/GenBank/DDBJ whole genome shotgun (WGS) entry which is preliminary data.</text>
</comment>
<keyword evidence="2" id="KW-0805">Transcription regulation</keyword>
<dbReference type="GO" id="GO:0005634">
    <property type="term" value="C:nucleus"/>
    <property type="evidence" value="ECO:0007669"/>
    <property type="project" value="UniProtKB-SubCell"/>
</dbReference>
<keyword evidence="5" id="KW-0539">Nucleus</keyword>
<dbReference type="GeneID" id="26802140"/>